<dbReference type="PIRSF" id="PIRSF000894">
    <property type="entry name" value="Acid_phosphatase"/>
    <property type="match status" value="1"/>
</dbReference>
<evidence type="ECO:0000256" key="4">
    <source>
        <dbReference type="ARBA" id="ARBA00013040"/>
    </source>
</evidence>
<comment type="caution">
    <text evidence="18">The sequence shown here is derived from an EMBL/GenBank/DDBJ whole genome shotgun (WGS) entry which is preliminary data.</text>
</comment>
<dbReference type="InterPro" id="IPR016274">
    <property type="entry name" value="Histidine_acid_Pase_euk"/>
</dbReference>
<evidence type="ECO:0000313" key="18">
    <source>
        <dbReference type="EMBL" id="KAJ2799471.1"/>
    </source>
</evidence>
<dbReference type="Proteomes" id="UP001140094">
    <property type="component" value="Unassembled WGS sequence"/>
</dbReference>
<dbReference type="GO" id="GO:0003993">
    <property type="term" value="F:acid phosphatase activity"/>
    <property type="evidence" value="ECO:0007669"/>
    <property type="project" value="TreeGrafter"/>
</dbReference>
<feature type="transmembrane region" description="Helical" evidence="17">
    <location>
        <begin position="24"/>
        <end position="43"/>
    </location>
</feature>
<keyword evidence="9 17" id="KW-0472">Membrane</keyword>
<keyword evidence="16" id="KW-1015">Disulfide bond</keyword>
<comment type="catalytic activity">
    <reaction evidence="14">
        <text>1D-myo-inositol hexakisphosphate + H2O = 1D-myo-inositol 1,2,4,5,6-pentakisphosphate + phosphate</text>
        <dbReference type="Rhea" id="RHEA:16989"/>
        <dbReference type="ChEBI" id="CHEBI:15377"/>
        <dbReference type="ChEBI" id="CHEBI:43474"/>
        <dbReference type="ChEBI" id="CHEBI:57798"/>
        <dbReference type="ChEBI" id="CHEBI:58130"/>
        <dbReference type="EC" id="3.1.3.62"/>
    </reaction>
    <physiologicalReaction direction="left-to-right" evidence="14">
        <dbReference type="Rhea" id="RHEA:16990"/>
    </physiologicalReaction>
</comment>
<proteinExistence type="inferred from homology"/>
<dbReference type="Pfam" id="PF00328">
    <property type="entry name" value="His_Phos_2"/>
    <property type="match status" value="1"/>
</dbReference>
<dbReference type="InterPro" id="IPR000560">
    <property type="entry name" value="His_Pase_clade-2"/>
</dbReference>
<comment type="similarity">
    <text evidence="2">Belongs to the histidine acid phosphatase family. MINPP1 subfamily.</text>
</comment>
<dbReference type="OrthoDB" id="6509975at2759"/>
<evidence type="ECO:0000313" key="19">
    <source>
        <dbReference type="Proteomes" id="UP001140094"/>
    </source>
</evidence>
<comment type="subcellular location">
    <subcellularLocation>
        <location evidence="1">Cell membrane</location>
    </subcellularLocation>
</comment>
<dbReference type="EMBL" id="JANBUO010001171">
    <property type="protein sequence ID" value="KAJ2799471.1"/>
    <property type="molecule type" value="Genomic_DNA"/>
</dbReference>
<evidence type="ECO:0000256" key="11">
    <source>
        <dbReference type="ARBA" id="ARBA00031642"/>
    </source>
</evidence>
<evidence type="ECO:0000256" key="2">
    <source>
        <dbReference type="ARBA" id="ARBA00008422"/>
    </source>
</evidence>
<comment type="catalytic activity">
    <reaction evidence="15">
        <text>(2R)-2,3-bisphosphoglycerate + H2O = (2R)-2-phosphoglycerate + phosphate</text>
        <dbReference type="Rhea" id="RHEA:27381"/>
        <dbReference type="ChEBI" id="CHEBI:15377"/>
        <dbReference type="ChEBI" id="CHEBI:43474"/>
        <dbReference type="ChEBI" id="CHEBI:58248"/>
        <dbReference type="ChEBI" id="CHEBI:58289"/>
        <dbReference type="EC" id="3.1.3.80"/>
    </reaction>
    <physiologicalReaction direction="left-to-right" evidence="15">
        <dbReference type="Rhea" id="RHEA:27382"/>
    </physiologicalReaction>
</comment>
<keyword evidence="17" id="KW-1133">Transmembrane helix</keyword>
<feature type="disulfide bond" evidence="16">
    <location>
        <begin position="423"/>
        <end position="428"/>
    </location>
</feature>
<dbReference type="EC" id="3.1.3.80" evidence="3"/>
<gene>
    <name evidence="18" type="ORF">H4R20_004426</name>
</gene>
<keyword evidence="10" id="KW-0325">Glycoprotein</keyword>
<comment type="catalytic activity">
    <reaction evidence="13">
        <text>1D-myo-inositol 1,2,4,5,6-pentakisphosphate + H2O = 1D-myo-inositol 1,2,5,6-tetrakisphosphate + phosphate</text>
        <dbReference type="Rhea" id="RHEA:77115"/>
        <dbReference type="ChEBI" id="CHEBI:15377"/>
        <dbReference type="ChEBI" id="CHEBI:43474"/>
        <dbReference type="ChEBI" id="CHEBI:57798"/>
        <dbReference type="ChEBI" id="CHEBI:195535"/>
        <dbReference type="EC" id="3.1.3.62"/>
    </reaction>
    <physiologicalReaction direction="left-to-right" evidence="13">
        <dbReference type="Rhea" id="RHEA:77116"/>
    </physiologicalReaction>
</comment>
<comment type="catalytic activity">
    <reaction evidence="12">
        <text>1D-myo-inositol 1,2,5,6-tetrakisphosphate + H2O = 1D-myo-inositol 1,2,6-trisphosphate + phosphate</text>
        <dbReference type="Rhea" id="RHEA:77119"/>
        <dbReference type="ChEBI" id="CHEBI:15377"/>
        <dbReference type="ChEBI" id="CHEBI:43474"/>
        <dbReference type="ChEBI" id="CHEBI:195535"/>
        <dbReference type="ChEBI" id="CHEBI:195537"/>
        <dbReference type="EC" id="3.1.3.62"/>
    </reaction>
    <physiologicalReaction direction="left-to-right" evidence="12">
        <dbReference type="Rhea" id="RHEA:77120"/>
    </physiologicalReaction>
</comment>
<evidence type="ECO:0000256" key="14">
    <source>
        <dbReference type="ARBA" id="ARBA00043691"/>
    </source>
</evidence>
<evidence type="ECO:0000256" key="6">
    <source>
        <dbReference type="ARBA" id="ARBA00022475"/>
    </source>
</evidence>
<dbReference type="GO" id="GO:0052745">
    <property type="term" value="F:inositol phosphate phosphatase activity"/>
    <property type="evidence" value="ECO:0007669"/>
    <property type="project" value="TreeGrafter"/>
</dbReference>
<dbReference type="InterPro" id="IPR029033">
    <property type="entry name" value="His_PPase_superfam"/>
</dbReference>
<dbReference type="EC" id="3.1.3.62" evidence="4"/>
<protein>
    <recommendedName>
        <fullName evidence="5">Multiple inositol polyphosphate phosphatase 1</fullName>
        <ecNumber evidence="4">3.1.3.62</ecNumber>
        <ecNumber evidence="3">3.1.3.80</ecNumber>
    </recommendedName>
    <alternativeName>
        <fullName evidence="11">2,3-bisphosphoglycerate 3-phosphatase</fullName>
    </alternativeName>
</protein>
<name>A0A9W8HXL6_9FUNG</name>
<organism evidence="18 19">
    <name type="scientific">Coemansia guatemalensis</name>
    <dbReference type="NCBI Taxonomy" id="2761395"/>
    <lineage>
        <taxon>Eukaryota</taxon>
        <taxon>Fungi</taxon>
        <taxon>Fungi incertae sedis</taxon>
        <taxon>Zoopagomycota</taxon>
        <taxon>Kickxellomycotina</taxon>
        <taxon>Kickxellomycetes</taxon>
        <taxon>Kickxellales</taxon>
        <taxon>Kickxellaceae</taxon>
        <taxon>Coemansia</taxon>
    </lineage>
</organism>
<evidence type="ECO:0000256" key="16">
    <source>
        <dbReference type="PIRSR" id="PIRSR000894-2"/>
    </source>
</evidence>
<dbReference type="SUPFAM" id="SSF53254">
    <property type="entry name" value="Phosphoglycerate mutase-like"/>
    <property type="match status" value="1"/>
</dbReference>
<dbReference type="GO" id="GO:0034417">
    <property type="term" value="F:bisphosphoglycerate 3-phosphatase activity"/>
    <property type="evidence" value="ECO:0007669"/>
    <property type="project" value="UniProtKB-EC"/>
</dbReference>
<dbReference type="PANTHER" id="PTHR20963">
    <property type="entry name" value="MULTIPLE INOSITOL POLYPHOSPHATE PHOSPHATASE-RELATED"/>
    <property type="match status" value="1"/>
</dbReference>
<keyword evidence="17" id="KW-0812">Transmembrane</keyword>
<dbReference type="PROSITE" id="PS00616">
    <property type="entry name" value="HIS_ACID_PHOSPHAT_1"/>
    <property type="match status" value="1"/>
</dbReference>
<evidence type="ECO:0000256" key="5">
    <source>
        <dbReference type="ARBA" id="ARBA00018097"/>
    </source>
</evidence>
<sequence length="451" mass="50896">MSGTQDLLIDVKARRAMRKHSARRFFACIGGCILLLCAVFGYLRTSYDGSKAEIHLSLGSKSPYPQTDLENNTVPLNMQLVQVQYILRHGARYPTLGTMEDISEVYELLRDNVPHSWIKDELVTPSNAALLVERGRQQTVEIAERMAQRYPSLIPKSGMRKDAIRFVSSDFQRTVATANEFRHVFDSANQSAPVTIIPLESDTTIAMRFTCPRWTMAKALVQADISQEQSTFDKLYGKEIRKHISYKLGISSAILDVNAIQTIYAMCGYDMSLYGEHNHWCSLFNERIAALLELRGDIRYSRVYGSNGANINNHIACSLFTEIMWEAERALRDTNRAVSIFRFGHAETIMFVSNLLKLDQTLGSVEPPIAGNMSFDDSLRRGFRSSKLIPFSSNLGIELYKGPSAQGFFRLLLNERVVRLPGCHKDTCPLSDLRRLLATDVGCDYSQMCQT</sequence>
<accession>A0A9W8HXL6</accession>
<evidence type="ECO:0000256" key="15">
    <source>
        <dbReference type="ARBA" id="ARBA00043832"/>
    </source>
</evidence>
<evidence type="ECO:0000256" key="17">
    <source>
        <dbReference type="SAM" id="Phobius"/>
    </source>
</evidence>
<evidence type="ECO:0000256" key="7">
    <source>
        <dbReference type="ARBA" id="ARBA00022729"/>
    </source>
</evidence>
<keyword evidence="8" id="KW-0378">Hydrolase</keyword>
<feature type="disulfide bond" evidence="16">
    <location>
        <begin position="267"/>
        <end position="281"/>
    </location>
</feature>
<evidence type="ECO:0000256" key="13">
    <source>
        <dbReference type="ARBA" id="ARBA00043671"/>
    </source>
</evidence>
<dbReference type="GO" id="GO:0005886">
    <property type="term" value="C:plasma membrane"/>
    <property type="evidence" value="ECO:0007669"/>
    <property type="project" value="UniProtKB-SubCell"/>
</dbReference>
<dbReference type="InterPro" id="IPR033379">
    <property type="entry name" value="Acid_Pase_AS"/>
</dbReference>
<dbReference type="CDD" id="cd07061">
    <property type="entry name" value="HP_HAP_like"/>
    <property type="match status" value="1"/>
</dbReference>
<reference evidence="18" key="1">
    <citation type="submission" date="2022-07" db="EMBL/GenBank/DDBJ databases">
        <title>Phylogenomic reconstructions and comparative analyses of Kickxellomycotina fungi.</title>
        <authorList>
            <person name="Reynolds N.K."/>
            <person name="Stajich J.E."/>
            <person name="Barry K."/>
            <person name="Grigoriev I.V."/>
            <person name="Crous P."/>
            <person name="Smith M.E."/>
        </authorList>
    </citation>
    <scope>NUCLEOTIDE SEQUENCE</scope>
    <source>
        <strain evidence="18">NRRL 1565</strain>
    </source>
</reference>
<evidence type="ECO:0000256" key="10">
    <source>
        <dbReference type="ARBA" id="ARBA00023180"/>
    </source>
</evidence>
<evidence type="ECO:0000256" key="8">
    <source>
        <dbReference type="ARBA" id="ARBA00022801"/>
    </source>
</evidence>
<dbReference type="AlphaFoldDB" id="A0A9W8HXL6"/>
<evidence type="ECO:0000256" key="3">
    <source>
        <dbReference type="ARBA" id="ARBA00012976"/>
    </source>
</evidence>
<dbReference type="PANTHER" id="PTHR20963:SF8">
    <property type="entry name" value="MULTIPLE INOSITOL POLYPHOSPHATE PHOSPHATASE 1"/>
    <property type="match status" value="1"/>
</dbReference>
<keyword evidence="7" id="KW-0732">Signal</keyword>
<keyword evidence="6" id="KW-1003">Cell membrane</keyword>
<dbReference type="Gene3D" id="3.40.50.1240">
    <property type="entry name" value="Phosphoglycerate mutase-like"/>
    <property type="match status" value="1"/>
</dbReference>
<evidence type="ECO:0000256" key="1">
    <source>
        <dbReference type="ARBA" id="ARBA00004236"/>
    </source>
</evidence>
<keyword evidence="19" id="KW-1185">Reference proteome</keyword>
<evidence type="ECO:0000256" key="9">
    <source>
        <dbReference type="ARBA" id="ARBA00023136"/>
    </source>
</evidence>
<evidence type="ECO:0000256" key="12">
    <source>
        <dbReference type="ARBA" id="ARBA00043668"/>
    </source>
</evidence>